<dbReference type="Proteomes" id="UP000199421">
    <property type="component" value="Unassembled WGS sequence"/>
</dbReference>
<organism evidence="1 2">
    <name type="scientific">Olivibacter domesticus</name>
    <name type="common">Pseudosphingobacterium domesticum</name>
    <dbReference type="NCBI Taxonomy" id="407022"/>
    <lineage>
        <taxon>Bacteria</taxon>
        <taxon>Pseudomonadati</taxon>
        <taxon>Bacteroidota</taxon>
        <taxon>Sphingobacteriia</taxon>
        <taxon>Sphingobacteriales</taxon>
        <taxon>Sphingobacteriaceae</taxon>
        <taxon>Olivibacter</taxon>
    </lineage>
</organism>
<dbReference type="Pfam" id="PF11175">
    <property type="entry name" value="DUF2961"/>
    <property type="match status" value="1"/>
</dbReference>
<dbReference type="RefSeq" id="WP_202907869.1">
    <property type="nucleotide sequence ID" value="NZ_FOAF01000004.1"/>
</dbReference>
<gene>
    <name evidence="1" type="ORF">SAMN05661044_03401</name>
</gene>
<accession>A0A1H7T6R4</accession>
<keyword evidence="2" id="KW-1185">Reference proteome</keyword>
<sequence length="396" mass="45036">MNLKETMMKQASLFIATFFICFLSYAQKQGAFNGLDMNMGNLSKLSDAKTRSISPENFTGAKGKGGMADPAKQAGQRNVANSASQARDLGLGWKVNPYITINGGETFTIAEMEGPGAVQHIWMTPTGNWSYSIIRFYWDDETEPSIEAPVGAFFGMAWNDFATLNSLAVTVNPGSAFNCYWKMPFRKKCRITVENINSEPMNLYYQVDYALTEVDEEEAYFHAQYRRSNPNSTSLHTILDGVKGKGHYVGTYMAIGVNNNGWWGEGEIKFFMDGDKDFATIVGTGTEDYFCGSYNFENKKTHQYQEYSTPYAGLHQVIRPDGVYNAQQRFGMYRWHIMDPIRFDDDLKVTIQDLGWRSEGRYLPQKSDIITVAYWYQREPHARFPKLPTKNELEVN</sequence>
<dbReference type="STRING" id="407022.SAMN05661044_03401"/>
<evidence type="ECO:0008006" key="3">
    <source>
        <dbReference type="Google" id="ProtNLM"/>
    </source>
</evidence>
<protein>
    <recommendedName>
        <fullName evidence="3">DUF2961 domain-containing protein</fullName>
    </recommendedName>
</protein>
<proteinExistence type="predicted"/>
<evidence type="ECO:0000313" key="2">
    <source>
        <dbReference type="Proteomes" id="UP000199421"/>
    </source>
</evidence>
<reference evidence="2" key="1">
    <citation type="submission" date="2016-10" db="EMBL/GenBank/DDBJ databases">
        <authorList>
            <person name="Varghese N."/>
            <person name="Submissions S."/>
        </authorList>
    </citation>
    <scope>NUCLEOTIDE SEQUENCE [LARGE SCALE GENOMIC DNA]</scope>
    <source>
        <strain evidence="2">DSM 18733</strain>
    </source>
</reference>
<dbReference type="EMBL" id="FOAF01000004">
    <property type="protein sequence ID" value="SEL80592.1"/>
    <property type="molecule type" value="Genomic_DNA"/>
</dbReference>
<dbReference type="Gene3D" id="2.60.120.1390">
    <property type="match status" value="1"/>
</dbReference>
<dbReference type="AlphaFoldDB" id="A0A1H7T6R4"/>
<dbReference type="InterPro" id="IPR021345">
    <property type="entry name" value="DUF2961"/>
</dbReference>
<evidence type="ECO:0000313" key="1">
    <source>
        <dbReference type="EMBL" id="SEL80592.1"/>
    </source>
</evidence>
<name>A0A1H7T6R4_OLID1</name>